<dbReference type="GO" id="GO:0000398">
    <property type="term" value="P:mRNA splicing, via spliceosome"/>
    <property type="evidence" value="ECO:0007669"/>
    <property type="project" value="InterPro"/>
</dbReference>
<feature type="region of interest" description="Disordered" evidence="2">
    <location>
        <begin position="292"/>
        <end position="348"/>
    </location>
</feature>
<dbReference type="PANTHER" id="PTHR12111:SF2">
    <property type="entry name" value="SPLICING FACTOR YJU2B-RELATED"/>
    <property type="match status" value="1"/>
</dbReference>
<reference evidence="3" key="1">
    <citation type="journal article" date="2015" name="Insect Biochem. Mol. Biol.">
        <title>An insight into the sialome of the horse fly, Tabanus bromius.</title>
        <authorList>
            <person name="Ribeiro J.M."/>
            <person name="Kazimirova M."/>
            <person name="Takac P."/>
            <person name="Andersen J.F."/>
            <person name="Francischetti I.M."/>
        </authorList>
    </citation>
    <scope>NUCLEOTIDE SEQUENCE</scope>
</reference>
<name>A0A0K8TN92_TABBR</name>
<dbReference type="AlphaFoldDB" id="A0A0K8TN92"/>
<dbReference type="EMBL" id="GDAI01002010">
    <property type="protein sequence ID" value="JAI15593.1"/>
    <property type="molecule type" value="mRNA"/>
</dbReference>
<evidence type="ECO:0000256" key="1">
    <source>
        <dbReference type="ARBA" id="ARBA00005595"/>
    </source>
</evidence>
<evidence type="ECO:0000256" key="2">
    <source>
        <dbReference type="SAM" id="MobiDB-lite"/>
    </source>
</evidence>
<dbReference type="GO" id="GO:0005684">
    <property type="term" value="C:U2-type spliceosomal complex"/>
    <property type="evidence" value="ECO:0007669"/>
    <property type="project" value="TreeGrafter"/>
</dbReference>
<dbReference type="InterPro" id="IPR007590">
    <property type="entry name" value="Saf4/Yju2"/>
</dbReference>
<protein>
    <submittedName>
        <fullName evidence="3">Putative c2c2-type zn-finger protein</fullName>
    </submittedName>
</protein>
<dbReference type="PANTHER" id="PTHR12111">
    <property type="entry name" value="SPLICING FACTOR YJU2"/>
    <property type="match status" value="1"/>
</dbReference>
<comment type="similarity">
    <text evidence="1">Belongs to the CWC16 family.</text>
</comment>
<organism evidence="3">
    <name type="scientific">Tabanus bromius</name>
    <name type="common">Band-eyed brown horse fly</name>
    <dbReference type="NCBI Taxonomy" id="304241"/>
    <lineage>
        <taxon>Eukaryota</taxon>
        <taxon>Metazoa</taxon>
        <taxon>Ecdysozoa</taxon>
        <taxon>Arthropoda</taxon>
        <taxon>Hexapoda</taxon>
        <taxon>Insecta</taxon>
        <taxon>Pterygota</taxon>
        <taxon>Neoptera</taxon>
        <taxon>Endopterygota</taxon>
        <taxon>Diptera</taxon>
        <taxon>Brachycera</taxon>
        <taxon>Tabanomorpha</taxon>
        <taxon>Tabanoidea</taxon>
        <taxon>Tabanidae</taxon>
        <taxon>Tabanus</taxon>
    </lineage>
</organism>
<accession>A0A0K8TN92</accession>
<proteinExistence type="evidence at transcript level"/>
<dbReference type="Pfam" id="PF04502">
    <property type="entry name" value="Saf4_Yju2"/>
    <property type="match status" value="1"/>
</dbReference>
<dbReference type="GO" id="GO:0071014">
    <property type="term" value="C:post-mRNA release spliceosomal complex"/>
    <property type="evidence" value="ECO:0007669"/>
    <property type="project" value="TreeGrafter"/>
</dbReference>
<sequence>MGERKGTNKYYPPDYDPKKGGLNKFLGTHALRERARKIHLGIIIIRFEMPYNIWCEGCKNHIGMGVRYNAEKTKIGMYYSTPIYQFRMKCHLCDNHFEIKTDPGNLDYIIVSGARRQENRWDPTQNEQIVPETKEIQKKLFDDPMFKLEHQVKDVKAAEEAKPGIERLYQRNDIWKDDYDANCRLRDAFRTSKKEFKLSQERDNELLARTSLDIKLLPETEEDRKLAGLMRLQAVPAQEKEDETFSDIMNKPALPSATITSFGGLKTQRLINSKLSSKDLGIVKKRNSICSTSPTETCGHKNGSQAEGVDQKKLKVSTVSDSTEETNEKTTSNGLSLVGDYSSSTDSD</sequence>
<evidence type="ECO:0000313" key="3">
    <source>
        <dbReference type="EMBL" id="JAI15593.1"/>
    </source>
</evidence>